<organism evidence="13 14">
    <name type="scientific">Chilo suppressalis</name>
    <name type="common">Asiatic rice borer moth</name>
    <dbReference type="NCBI Taxonomy" id="168631"/>
    <lineage>
        <taxon>Eukaryota</taxon>
        <taxon>Metazoa</taxon>
        <taxon>Ecdysozoa</taxon>
        <taxon>Arthropoda</taxon>
        <taxon>Hexapoda</taxon>
        <taxon>Insecta</taxon>
        <taxon>Pterygota</taxon>
        <taxon>Neoptera</taxon>
        <taxon>Endopterygota</taxon>
        <taxon>Lepidoptera</taxon>
        <taxon>Glossata</taxon>
        <taxon>Ditrysia</taxon>
        <taxon>Pyraloidea</taxon>
        <taxon>Crambidae</taxon>
        <taxon>Crambinae</taxon>
        <taxon>Chilo</taxon>
    </lineage>
</organism>
<comment type="similarity">
    <text evidence="2">Belongs to the TMEM231 family.</text>
</comment>
<keyword evidence="6 12" id="KW-1133">Transmembrane helix</keyword>
<reference evidence="13" key="1">
    <citation type="submission" date="2021-12" db="EMBL/GenBank/DDBJ databases">
        <authorList>
            <person name="King R."/>
        </authorList>
    </citation>
    <scope>NUCLEOTIDE SEQUENCE</scope>
</reference>
<dbReference type="Proteomes" id="UP001153292">
    <property type="component" value="Chromosome 3"/>
</dbReference>
<evidence type="ECO:0000256" key="9">
    <source>
        <dbReference type="ARBA" id="ARBA00023180"/>
    </source>
</evidence>
<protein>
    <recommendedName>
        <fullName evidence="3">Transmembrane protein 231</fullName>
    </recommendedName>
</protein>
<evidence type="ECO:0000256" key="11">
    <source>
        <dbReference type="ARBA" id="ARBA00024803"/>
    </source>
</evidence>
<evidence type="ECO:0000256" key="7">
    <source>
        <dbReference type="ARBA" id="ARBA00023069"/>
    </source>
</evidence>
<keyword evidence="9" id="KW-0325">Glycoprotein</keyword>
<feature type="transmembrane region" description="Helical" evidence="12">
    <location>
        <begin position="23"/>
        <end position="43"/>
    </location>
</feature>
<keyword evidence="14" id="KW-1185">Reference proteome</keyword>
<dbReference type="PANTHER" id="PTHR14605:SF1">
    <property type="entry name" value="TRANSMEMBRANE PROTEIN 231"/>
    <property type="match status" value="1"/>
</dbReference>
<evidence type="ECO:0000313" key="13">
    <source>
        <dbReference type="EMBL" id="CAH0404924.1"/>
    </source>
</evidence>
<evidence type="ECO:0000256" key="3">
    <source>
        <dbReference type="ARBA" id="ARBA00015087"/>
    </source>
</evidence>
<evidence type="ECO:0000256" key="10">
    <source>
        <dbReference type="ARBA" id="ARBA00023273"/>
    </source>
</evidence>
<comment type="function">
    <text evidence="11">Transmembrane component of the tectonic-like complex, a complex localized at the transition zone of primary cilia and acting as a barrier that prevents diffusion of transmembrane proteins between the cilia and plasma membranes. Required for ciliogenesis and sonic hedgehog/SHH signaling.</text>
</comment>
<evidence type="ECO:0000256" key="4">
    <source>
        <dbReference type="ARBA" id="ARBA00022475"/>
    </source>
</evidence>
<sequence length="307" mass="36067">MGLYKLFSCNVEIQYKSCLLSKAMLFTLVTTLLTIILPFLIAYRSRGFWLRTHSYYEQPSVRFAYEYLLVAETNDPSQPIVCGEAAALNQEFVNGEENCVQIQAQEHDFNEDGKNDALELKFILKVPQEKTISSVLVILALDFQLKTTCPLHMQSLAFIRESFILPPTGLKHYGDIEFYQITDLPCVRNIIDIIYNNSLMSYSKRSSENIVEFIMTNYFQRQFTTLVKTLYSNGYSGHTGHLKIDLHLRIPEMEVKYTPNFLQELKWAWPQYLSLAFIFYWIFNRIKMFVFNHRLLMAWKVVPWKKH</sequence>
<dbReference type="PANTHER" id="PTHR14605">
    <property type="entry name" value="CHST5 PROTEIN"/>
    <property type="match status" value="1"/>
</dbReference>
<dbReference type="InterPro" id="IPR019306">
    <property type="entry name" value="TMEM231"/>
</dbReference>
<gene>
    <name evidence="13" type="ORF">CHILSU_LOCUS8272</name>
</gene>
<dbReference type="Pfam" id="PF10149">
    <property type="entry name" value="TM231"/>
    <property type="match status" value="1"/>
</dbReference>
<evidence type="ECO:0000313" key="14">
    <source>
        <dbReference type="Proteomes" id="UP001153292"/>
    </source>
</evidence>
<keyword evidence="4" id="KW-1003">Cell membrane</keyword>
<name>A0ABN8BAY9_CHISP</name>
<keyword evidence="5 12" id="KW-0812">Transmembrane</keyword>
<accession>A0ABN8BAY9</accession>
<evidence type="ECO:0000256" key="12">
    <source>
        <dbReference type="SAM" id="Phobius"/>
    </source>
</evidence>
<comment type="subcellular location">
    <subcellularLocation>
        <location evidence="1">Cell projection</location>
        <location evidence="1">Cilium membrane</location>
        <topology evidence="1">Multi-pass membrane protein</topology>
    </subcellularLocation>
</comment>
<proteinExistence type="inferred from homology"/>
<keyword evidence="8 12" id="KW-0472">Membrane</keyword>
<feature type="transmembrane region" description="Helical" evidence="12">
    <location>
        <begin position="272"/>
        <end position="291"/>
    </location>
</feature>
<keyword evidence="10" id="KW-0966">Cell projection</keyword>
<dbReference type="EMBL" id="OU963896">
    <property type="protein sequence ID" value="CAH0404924.1"/>
    <property type="molecule type" value="Genomic_DNA"/>
</dbReference>
<keyword evidence="7" id="KW-0969">Cilium</keyword>
<evidence type="ECO:0000256" key="8">
    <source>
        <dbReference type="ARBA" id="ARBA00023136"/>
    </source>
</evidence>
<evidence type="ECO:0000256" key="1">
    <source>
        <dbReference type="ARBA" id="ARBA00004272"/>
    </source>
</evidence>
<evidence type="ECO:0000256" key="5">
    <source>
        <dbReference type="ARBA" id="ARBA00022692"/>
    </source>
</evidence>
<evidence type="ECO:0000256" key="6">
    <source>
        <dbReference type="ARBA" id="ARBA00022989"/>
    </source>
</evidence>
<evidence type="ECO:0000256" key="2">
    <source>
        <dbReference type="ARBA" id="ARBA00009082"/>
    </source>
</evidence>